<dbReference type="Gene3D" id="1.10.1670.10">
    <property type="entry name" value="Helix-hairpin-Helix base-excision DNA repair enzymes (C-terminal)"/>
    <property type="match status" value="1"/>
</dbReference>
<dbReference type="GO" id="GO:0000701">
    <property type="term" value="F:purine-specific mismatch base pair DNA N-glycosylase activity"/>
    <property type="evidence" value="ECO:0007669"/>
    <property type="project" value="UniProtKB-EC"/>
</dbReference>
<dbReference type="GO" id="GO:0034039">
    <property type="term" value="F:8-oxo-7,8-dihydroguanine DNA N-glycosylase activity"/>
    <property type="evidence" value="ECO:0007669"/>
    <property type="project" value="TreeGrafter"/>
</dbReference>
<evidence type="ECO:0000256" key="6">
    <source>
        <dbReference type="ARBA" id="ARBA00022485"/>
    </source>
</evidence>
<comment type="caution">
    <text evidence="16">The sequence shown here is derived from an EMBL/GenBank/DDBJ whole genome shotgun (WGS) entry which is preliminary data.</text>
</comment>
<dbReference type="GO" id="GO:0046872">
    <property type="term" value="F:metal ion binding"/>
    <property type="evidence" value="ECO:0007669"/>
    <property type="project" value="UniProtKB-UniRule"/>
</dbReference>
<sequence length="331" mass="38040">MEHFEVLQRAVPLLLEWYRVFQRTLPWRGTRDPYKIWVSEIMLQQTRVEAVKDYYIRFLQRFPTAEALAAADEEEVLKAWEGLGYYSRARNLHKAAKIIAEQGFPTSYEDVRALPGVGDYTAGAILSIAYEQPCPAVDGNVLRILTRLLADDTNIDRSGAKETFAALLREVYPKEAGEFCQALMELGALVCLPGGEPQCLVCPWRELCRARLQGEWERYPVRAPKKARKAEEHTVLVLRYAGEYALVRRQERGLLAGLWQFPFAEGLPEEYGEVLKIKQAVHIFTHVEWHMTGCLVQAKQRFPQYTWATVQEIGEKYALPSAFKAFRAWLK</sequence>
<dbReference type="GO" id="GO:0006284">
    <property type="term" value="P:base-excision repair"/>
    <property type="evidence" value="ECO:0007669"/>
    <property type="project" value="UniProtKB-UniRule"/>
</dbReference>
<dbReference type="CDD" id="cd00056">
    <property type="entry name" value="ENDO3c"/>
    <property type="match status" value="1"/>
</dbReference>
<evidence type="ECO:0000256" key="13">
    <source>
        <dbReference type="ARBA" id="ARBA00023295"/>
    </source>
</evidence>
<reference evidence="16" key="2">
    <citation type="submission" date="2021-04" db="EMBL/GenBank/DDBJ databases">
        <authorList>
            <person name="Gilroy R."/>
        </authorList>
    </citation>
    <scope>NUCLEOTIDE SEQUENCE</scope>
    <source>
        <strain evidence="16">ChiW7-2402</strain>
    </source>
</reference>
<dbReference type="Gene3D" id="3.90.79.10">
    <property type="entry name" value="Nucleoside Triphosphate Pyrophosphohydrolase"/>
    <property type="match status" value="1"/>
</dbReference>
<dbReference type="SMART" id="SM00478">
    <property type="entry name" value="ENDO3c"/>
    <property type="match status" value="1"/>
</dbReference>
<evidence type="ECO:0000313" key="17">
    <source>
        <dbReference type="Proteomes" id="UP000824102"/>
    </source>
</evidence>
<proteinExistence type="inferred from homology"/>
<comment type="cofactor">
    <cofactor evidence="14">
        <name>[4Fe-4S] cluster</name>
        <dbReference type="ChEBI" id="CHEBI:49883"/>
    </cofactor>
    <text evidence="14">Binds 1 [4Fe-4S] cluster.</text>
</comment>
<dbReference type="InterPro" id="IPR003265">
    <property type="entry name" value="HhH-GPD_domain"/>
</dbReference>
<feature type="domain" description="HhH-GPD" evidence="15">
    <location>
        <begin position="42"/>
        <end position="189"/>
    </location>
</feature>
<dbReference type="GO" id="GO:0051539">
    <property type="term" value="F:4 iron, 4 sulfur cluster binding"/>
    <property type="evidence" value="ECO:0007669"/>
    <property type="project" value="UniProtKB-UniRule"/>
</dbReference>
<evidence type="ECO:0000256" key="10">
    <source>
        <dbReference type="ARBA" id="ARBA00023004"/>
    </source>
</evidence>
<evidence type="ECO:0000256" key="14">
    <source>
        <dbReference type="RuleBase" id="RU365096"/>
    </source>
</evidence>
<dbReference type="FunFam" id="1.10.340.30:FF:000002">
    <property type="entry name" value="Adenine DNA glycosylase"/>
    <property type="match status" value="1"/>
</dbReference>
<dbReference type="PANTHER" id="PTHR42944">
    <property type="entry name" value="ADENINE DNA GLYCOSYLASE"/>
    <property type="match status" value="1"/>
</dbReference>
<dbReference type="PANTHER" id="PTHR42944:SF1">
    <property type="entry name" value="ADENINE DNA GLYCOSYLASE"/>
    <property type="match status" value="1"/>
</dbReference>
<dbReference type="InterPro" id="IPR023170">
    <property type="entry name" value="HhH_base_excis_C"/>
</dbReference>
<dbReference type="Pfam" id="PF14815">
    <property type="entry name" value="NUDIX_4"/>
    <property type="match status" value="1"/>
</dbReference>
<name>A0A9D2G3G2_9FIRM</name>
<keyword evidence="12" id="KW-0234">DNA repair</keyword>
<comment type="similarity">
    <text evidence="3 14">Belongs to the Nth/MutY family.</text>
</comment>
<dbReference type="Gene3D" id="1.10.340.30">
    <property type="entry name" value="Hypothetical protein, domain 2"/>
    <property type="match status" value="1"/>
</dbReference>
<dbReference type="NCBIfam" id="TIGR01084">
    <property type="entry name" value="mutY"/>
    <property type="match status" value="1"/>
</dbReference>
<evidence type="ECO:0000256" key="7">
    <source>
        <dbReference type="ARBA" id="ARBA00022723"/>
    </source>
</evidence>
<dbReference type="Proteomes" id="UP000824102">
    <property type="component" value="Unassembled WGS sequence"/>
</dbReference>
<evidence type="ECO:0000256" key="9">
    <source>
        <dbReference type="ARBA" id="ARBA00022801"/>
    </source>
</evidence>
<dbReference type="InterPro" id="IPR005760">
    <property type="entry name" value="A/G_AdeGlyc_MutY"/>
</dbReference>
<evidence type="ECO:0000256" key="2">
    <source>
        <dbReference type="ARBA" id="ARBA00002933"/>
    </source>
</evidence>
<gene>
    <name evidence="16" type="primary">mutY</name>
    <name evidence="16" type="ORF">H9964_02295</name>
</gene>
<dbReference type="AlphaFoldDB" id="A0A9D2G3G2"/>
<dbReference type="GO" id="GO:0006298">
    <property type="term" value="P:mismatch repair"/>
    <property type="evidence" value="ECO:0007669"/>
    <property type="project" value="TreeGrafter"/>
</dbReference>
<evidence type="ECO:0000256" key="3">
    <source>
        <dbReference type="ARBA" id="ARBA00008343"/>
    </source>
</evidence>
<organism evidence="16 17">
    <name type="scientific">Candidatus Gallimonas intestinavium</name>
    <dbReference type="NCBI Taxonomy" id="2838603"/>
    <lineage>
        <taxon>Bacteria</taxon>
        <taxon>Bacillati</taxon>
        <taxon>Bacillota</taxon>
        <taxon>Clostridia</taxon>
        <taxon>Candidatus Gallimonas</taxon>
    </lineage>
</organism>
<dbReference type="GO" id="GO:0035485">
    <property type="term" value="F:adenine/guanine mispair binding"/>
    <property type="evidence" value="ECO:0007669"/>
    <property type="project" value="TreeGrafter"/>
</dbReference>
<reference evidence="16" key="1">
    <citation type="journal article" date="2021" name="PeerJ">
        <title>Extensive microbial diversity within the chicken gut microbiome revealed by metagenomics and culture.</title>
        <authorList>
            <person name="Gilroy R."/>
            <person name="Ravi A."/>
            <person name="Getino M."/>
            <person name="Pursley I."/>
            <person name="Horton D.L."/>
            <person name="Alikhan N.F."/>
            <person name="Baker D."/>
            <person name="Gharbi K."/>
            <person name="Hall N."/>
            <person name="Watson M."/>
            <person name="Adriaenssens E.M."/>
            <person name="Foster-Nyarko E."/>
            <person name="Jarju S."/>
            <person name="Secka A."/>
            <person name="Antonio M."/>
            <person name="Oren A."/>
            <person name="Chaudhuri R.R."/>
            <person name="La Ragione R."/>
            <person name="Hildebrand F."/>
            <person name="Pallen M.J."/>
        </authorList>
    </citation>
    <scope>NUCLEOTIDE SEQUENCE</scope>
    <source>
        <strain evidence="16">ChiW7-2402</strain>
    </source>
</reference>
<dbReference type="SUPFAM" id="SSF55811">
    <property type="entry name" value="Nudix"/>
    <property type="match status" value="1"/>
</dbReference>
<evidence type="ECO:0000256" key="8">
    <source>
        <dbReference type="ARBA" id="ARBA00022763"/>
    </source>
</evidence>
<evidence type="ECO:0000313" key="16">
    <source>
        <dbReference type="EMBL" id="HIZ72394.1"/>
    </source>
</evidence>
<dbReference type="CDD" id="cd03431">
    <property type="entry name" value="NUDIX_DNA_Glycosylase_C-MutY"/>
    <property type="match status" value="1"/>
</dbReference>
<dbReference type="InterPro" id="IPR011257">
    <property type="entry name" value="DNA_glycosylase"/>
</dbReference>
<dbReference type="SUPFAM" id="SSF48150">
    <property type="entry name" value="DNA-glycosylase"/>
    <property type="match status" value="1"/>
</dbReference>
<dbReference type="Pfam" id="PF00633">
    <property type="entry name" value="HHH"/>
    <property type="match status" value="1"/>
</dbReference>
<protein>
    <recommendedName>
        <fullName evidence="5 14">Adenine DNA glycosylase</fullName>
        <ecNumber evidence="4 14">3.2.2.31</ecNumber>
    </recommendedName>
</protein>
<keyword evidence="6" id="KW-0004">4Fe-4S</keyword>
<keyword evidence="11" id="KW-0411">Iron-sulfur</keyword>
<dbReference type="InterPro" id="IPR029119">
    <property type="entry name" value="MutY_C"/>
</dbReference>
<evidence type="ECO:0000256" key="4">
    <source>
        <dbReference type="ARBA" id="ARBA00012045"/>
    </source>
</evidence>
<keyword evidence="13 14" id="KW-0326">Glycosidase</keyword>
<dbReference type="EMBL" id="DXBB01000043">
    <property type="protein sequence ID" value="HIZ72394.1"/>
    <property type="molecule type" value="Genomic_DNA"/>
</dbReference>
<keyword evidence="8 14" id="KW-0227">DNA damage</keyword>
<dbReference type="InterPro" id="IPR044298">
    <property type="entry name" value="MIG/MutY"/>
</dbReference>
<keyword evidence="10 14" id="KW-0408">Iron</keyword>
<dbReference type="EC" id="3.2.2.31" evidence="4 14"/>
<dbReference type="Pfam" id="PF00730">
    <property type="entry name" value="HhH-GPD"/>
    <property type="match status" value="1"/>
</dbReference>
<keyword evidence="9" id="KW-0378">Hydrolase</keyword>
<evidence type="ECO:0000256" key="11">
    <source>
        <dbReference type="ARBA" id="ARBA00023014"/>
    </source>
</evidence>
<comment type="catalytic activity">
    <reaction evidence="1 14">
        <text>Hydrolyzes free adenine bases from 7,8-dihydro-8-oxoguanine:adenine mismatched double-stranded DNA, leaving an apurinic site.</text>
        <dbReference type="EC" id="3.2.2.31"/>
    </reaction>
</comment>
<keyword evidence="7" id="KW-0479">Metal-binding</keyword>
<comment type="function">
    <text evidence="2">Adenine glycosylase active on G-A mispairs. MutY also corrects error-prone DNA synthesis past GO lesions which are due to the oxidatively damaged form of guanine: 7,8-dihydro-8-oxoguanine (8-oxo-dGTP).</text>
</comment>
<evidence type="ECO:0000259" key="15">
    <source>
        <dbReference type="SMART" id="SM00478"/>
    </source>
</evidence>
<dbReference type="GO" id="GO:0032357">
    <property type="term" value="F:oxidized purine DNA binding"/>
    <property type="evidence" value="ECO:0007669"/>
    <property type="project" value="TreeGrafter"/>
</dbReference>
<accession>A0A9D2G3G2</accession>
<dbReference type="InterPro" id="IPR000445">
    <property type="entry name" value="HhH_motif"/>
</dbReference>
<evidence type="ECO:0000256" key="12">
    <source>
        <dbReference type="ARBA" id="ARBA00023204"/>
    </source>
</evidence>
<evidence type="ECO:0000256" key="5">
    <source>
        <dbReference type="ARBA" id="ARBA00022023"/>
    </source>
</evidence>
<evidence type="ECO:0000256" key="1">
    <source>
        <dbReference type="ARBA" id="ARBA00000843"/>
    </source>
</evidence>
<dbReference type="InterPro" id="IPR015797">
    <property type="entry name" value="NUDIX_hydrolase-like_dom_sf"/>
</dbReference>